<keyword evidence="3 11" id="KW-0560">Oxidoreductase</keyword>
<feature type="domain" description="Glyceraldehyde 3-phosphate dehydrogenase NAD(P) binding" evidence="12">
    <location>
        <begin position="2"/>
        <end position="151"/>
    </location>
</feature>
<reference evidence="13 14" key="1">
    <citation type="submission" date="2016-04" db="EMBL/GenBank/DDBJ databases">
        <title>Draft Genome Assembly of the Bloom-forming Cyanobacterium Nodularia spumigena Strain CENA596 in Shrimp Production Ponds.</title>
        <authorList>
            <person name="Popin R.V."/>
            <person name="Rigonato J."/>
            <person name="Abreu V.A."/>
            <person name="Andreote A.P."/>
            <person name="Silveira S.B."/>
            <person name="Odebrecht C."/>
            <person name="Fiore M.F."/>
        </authorList>
    </citation>
    <scope>NUCLEOTIDE SEQUENCE [LARGE SCALE GENOMIC DNA]</scope>
    <source>
        <strain evidence="13 14">CENA596</strain>
    </source>
</reference>
<name>A0A161XK32_NODSP</name>
<dbReference type="GO" id="GO:0004365">
    <property type="term" value="F:glyceraldehyde-3-phosphate dehydrogenase (NAD+) (phosphorylating) activity"/>
    <property type="evidence" value="ECO:0007669"/>
    <property type="project" value="RHEA"/>
</dbReference>
<comment type="similarity">
    <text evidence="1 10">Belongs to the glyceraldehyde-3-phosphate dehydrogenase family.</text>
</comment>
<evidence type="ECO:0000259" key="12">
    <source>
        <dbReference type="SMART" id="SM00846"/>
    </source>
</evidence>
<evidence type="ECO:0000256" key="1">
    <source>
        <dbReference type="ARBA" id="ARBA00007406"/>
    </source>
</evidence>
<feature type="binding site" evidence="7">
    <location>
        <begin position="209"/>
        <end position="210"/>
    </location>
    <ligand>
        <name>D-glyceraldehyde 3-phosphate</name>
        <dbReference type="ChEBI" id="CHEBI:59776"/>
    </ligand>
</feature>
<evidence type="ECO:0000256" key="8">
    <source>
        <dbReference type="PIRSR" id="PIRSR000149-3"/>
    </source>
</evidence>
<dbReference type="InterPro" id="IPR020829">
    <property type="entry name" value="GlycerAld_3-P_DH_cat"/>
</dbReference>
<dbReference type="RefSeq" id="WP_063873501.1">
    <property type="nucleotide sequence ID" value="NZ_CAWMRI010000215.1"/>
</dbReference>
<dbReference type="SUPFAM" id="SSF51735">
    <property type="entry name" value="NAD(P)-binding Rossmann-fold domains"/>
    <property type="match status" value="1"/>
</dbReference>
<evidence type="ECO:0000256" key="11">
    <source>
        <dbReference type="RuleBase" id="RU361160"/>
    </source>
</evidence>
<dbReference type="Pfam" id="PF02800">
    <property type="entry name" value="Gp_dh_C"/>
    <property type="match status" value="1"/>
</dbReference>
<dbReference type="PANTHER" id="PTHR43148">
    <property type="entry name" value="GLYCERALDEHYDE-3-PHOSPHATE DEHYDROGENASE 2"/>
    <property type="match status" value="1"/>
</dbReference>
<dbReference type="SMART" id="SM00846">
    <property type="entry name" value="Gp_dh_N"/>
    <property type="match status" value="1"/>
</dbReference>
<protein>
    <recommendedName>
        <fullName evidence="11">Glyceraldehyde-3-phosphate dehydrogenase</fullName>
        <ecNumber evidence="11">1.2.1.-</ecNumber>
    </recommendedName>
</protein>
<dbReference type="GO" id="GO:0051287">
    <property type="term" value="F:NAD binding"/>
    <property type="evidence" value="ECO:0007669"/>
    <property type="project" value="InterPro"/>
</dbReference>
<dbReference type="InterPro" id="IPR036291">
    <property type="entry name" value="NAD(P)-bd_dom_sf"/>
</dbReference>
<dbReference type="InterPro" id="IPR006424">
    <property type="entry name" value="Glyceraldehyde-3-P_DH_1"/>
</dbReference>
<feature type="binding site" evidence="8">
    <location>
        <position position="315"/>
    </location>
    <ligand>
        <name>NAD(+)</name>
        <dbReference type="ChEBI" id="CHEBI:57540"/>
    </ligand>
</feature>
<accession>A0A161XK32</accession>
<evidence type="ECO:0000256" key="3">
    <source>
        <dbReference type="ARBA" id="ARBA00023002"/>
    </source>
</evidence>
<keyword evidence="8" id="KW-0520">NAD</keyword>
<evidence type="ECO:0000313" key="14">
    <source>
        <dbReference type="Proteomes" id="UP000076555"/>
    </source>
</evidence>
<feature type="binding site" evidence="8">
    <location>
        <begin position="11"/>
        <end position="12"/>
    </location>
    <ligand>
        <name>NAD(+)</name>
        <dbReference type="ChEBI" id="CHEBI:57540"/>
    </ligand>
</feature>
<feature type="active site" description="Nucleophile" evidence="6">
    <location>
        <position position="151"/>
    </location>
</feature>
<dbReference type="EC" id="1.2.1.-" evidence="11"/>
<evidence type="ECO:0000256" key="6">
    <source>
        <dbReference type="PIRSR" id="PIRSR000149-1"/>
    </source>
</evidence>
<dbReference type="GO" id="GO:0006006">
    <property type="term" value="P:glucose metabolic process"/>
    <property type="evidence" value="ECO:0007669"/>
    <property type="project" value="InterPro"/>
</dbReference>
<dbReference type="GO" id="GO:0047100">
    <property type="term" value="F:glyceraldehyde-3-phosphate dehydrogenase (NADP+) (phosphorylating) activity"/>
    <property type="evidence" value="ECO:0007669"/>
    <property type="project" value="RHEA"/>
</dbReference>
<dbReference type="Pfam" id="PF00044">
    <property type="entry name" value="Gp_dh_N"/>
    <property type="match status" value="1"/>
</dbReference>
<evidence type="ECO:0000256" key="4">
    <source>
        <dbReference type="ARBA" id="ARBA00048067"/>
    </source>
</evidence>
<dbReference type="PRINTS" id="PR00078">
    <property type="entry name" value="G3PDHDRGNASE"/>
</dbReference>
<organism evidence="13 14">
    <name type="scientific">Nodularia spumigena CENA596</name>
    <dbReference type="NCBI Taxonomy" id="1819295"/>
    <lineage>
        <taxon>Bacteria</taxon>
        <taxon>Bacillati</taxon>
        <taxon>Cyanobacteriota</taxon>
        <taxon>Cyanophyceae</taxon>
        <taxon>Nostocales</taxon>
        <taxon>Nodulariaceae</taxon>
        <taxon>Nodularia</taxon>
    </lineage>
</organism>
<evidence type="ECO:0000256" key="7">
    <source>
        <dbReference type="PIRSR" id="PIRSR000149-2"/>
    </source>
</evidence>
<feature type="binding site" evidence="7">
    <location>
        <begin position="150"/>
        <end position="152"/>
    </location>
    <ligand>
        <name>D-glyceraldehyde 3-phosphate</name>
        <dbReference type="ChEBI" id="CHEBI:59776"/>
    </ligand>
</feature>
<dbReference type="AlphaFoldDB" id="A0A161XK32"/>
<dbReference type="EMBL" id="LWAJ01000215">
    <property type="protein sequence ID" value="KZL48944.1"/>
    <property type="molecule type" value="Genomic_DNA"/>
</dbReference>
<feature type="site" description="Activates thiol group during catalysis" evidence="9">
    <location>
        <position position="178"/>
    </location>
</feature>
<dbReference type="FunFam" id="3.30.360.10:FF:000002">
    <property type="entry name" value="Glyceraldehyde-3-phosphate dehydrogenase"/>
    <property type="match status" value="1"/>
</dbReference>
<dbReference type="PIRSF" id="PIRSF000149">
    <property type="entry name" value="GAP_DH"/>
    <property type="match status" value="1"/>
</dbReference>
<dbReference type="CDD" id="cd05214">
    <property type="entry name" value="GAPDH_I_N"/>
    <property type="match status" value="1"/>
</dbReference>
<dbReference type="InterPro" id="IPR020830">
    <property type="entry name" value="GlycerAld_3-P_DH_AS"/>
</dbReference>
<evidence type="ECO:0000313" key="13">
    <source>
        <dbReference type="EMBL" id="KZL48944.1"/>
    </source>
</evidence>
<evidence type="ECO:0000256" key="2">
    <source>
        <dbReference type="ARBA" id="ARBA00022741"/>
    </source>
</evidence>
<feature type="binding site" evidence="8">
    <location>
        <position position="121"/>
    </location>
    <ligand>
        <name>NAD(+)</name>
        <dbReference type="ChEBI" id="CHEBI:57540"/>
    </ligand>
</feature>
<evidence type="ECO:0000256" key="10">
    <source>
        <dbReference type="RuleBase" id="RU000397"/>
    </source>
</evidence>
<dbReference type="OrthoDB" id="9803304at2"/>
<dbReference type="FunFam" id="3.40.50.720:FF:000001">
    <property type="entry name" value="Glyceraldehyde-3-phosphate dehydrogenase"/>
    <property type="match status" value="1"/>
</dbReference>
<feature type="binding site" evidence="7">
    <location>
        <position position="232"/>
    </location>
    <ligand>
        <name>D-glyceraldehyde 3-phosphate</name>
        <dbReference type="ChEBI" id="CHEBI:59776"/>
    </ligand>
</feature>
<proteinExistence type="inferred from homology"/>
<dbReference type="SUPFAM" id="SSF55347">
    <property type="entry name" value="Glyceraldehyde-3-phosphate dehydrogenase-like, C-terminal domain"/>
    <property type="match status" value="1"/>
</dbReference>
<keyword evidence="2 8" id="KW-0547">Nucleotide-binding</keyword>
<dbReference type="CDD" id="cd18126">
    <property type="entry name" value="GAPDH_I_C"/>
    <property type="match status" value="1"/>
</dbReference>
<feature type="binding site" evidence="7">
    <location>
        <position position="181"/>
    </location>
    <ligand>
        <name>D-glyceraldehyde 3-phosphate</name>
        <dbReference type="ChEBI" id="CHEBI:59776"/>
    </ligand>
</feature>
<dbReference type="Gene3D" id="3.40.50.720">
    <property type="entry name" value="NAD(P)-binding Rossmann-like Domain"/>
    <property type="match status" value="1"/>
</dbReference>
<comment type="caution">
    <text evidence="13">The sequence shown here is derived from an EMBL/GenBank/DDBJ whole genome shotgun (WGS) entry which is preliminary data.</text>
</comment>
<dbReference type="Proteomes" id="UP000076555">
    <property type="component" value="Unassembled WGS sequence"/>
</dbReference>
<evidence type="ECO:0000256" key="5">
    <source>
        <dbReference type="ARBA" id="ARBA00048853"/>
    </source>
</evidence>
<dbReference type="GO" id="GO:0050661">
    <property type="term" value="F:NADP binding"/>
    <property type="evidence" value="ECO:0007669"/>
    <property type="project" value="InterPro"/>
</dbReference>
<dbReference type="InterPro" id="IPR020828">
    <property type="entry name" value="GlycerAld_3-P_DH_NAD(P)-bd"/>
</dbReference>
<dbReference type="NCBIfam" id="TIGR01534">
    <property type="entry name" value="GAPDH-I"/>
    <property type="match status" value="1"/>
</dbReference>
<evidence type="ECO:0000256" key="9">
    <source>
        <dbReference type="PIRSR" id="PIRSR000149-4"/>
    </source>
</evidence>
<sequence>MTRVAINGLGRIGRAVLKIILNTSELELVAINEIIPLDNLAYLLKYDTVYGRYEKPVKSNNNNNNLIISCKKYQVFKEKDPIKLPWDDLDIDIVFECTGRFTKKEQLEKHLQAGSKNVILSAPSKSEDIYTIVYGVNETPESERMVSCASCTTNCITPVVEVMGRRIGVKKAIMTTVHAYTSSQEIVDRPHKKFTRGRAAAANIVPTTTGAAIATAQVLTQYANKFDGAAIRVPVTVGSIADITFVTERPTTVEEINNIFREETNNQRYQDVLGVSQDPIVSSDIIQDPRASIVDLSMTQVVDSDLVKIMSWYDNEWGYACQMVRQAQKMAKTSRPLQTV</sequence>
<comment type="catalytic activity">
    <reaction evidence="4">
        <text>D-glyceraldehyde 3-phosphate + phosphate + NADP(+) = (2R)-3-phospho-glyceroyl phosphate + NADPH + H(+)</text>
        <dbReference type="Rhea" id="RHEA:10296"/>
        <dbReference type="ChEBI" id="CHEBI:15378"/>
        <dbReference type="ChEBI" id="CHEBI:43474"/>
        <dbReference type="ChEBI" id="CHEBI:57604"/>
        <dbReference type="ChEBI" id="CHEBI:57783"/>
        <dbReference type="ChEBI" id="CHEBI:58349"/>
        <dbReference type="ChEBI" id="CHEBI:59776"/>
        <dbReference type="EC" id="1.2.1.59"/>
    </reaction>
</comment>
<dbReference type="InterPro" id="IPR020831">
    <property type="entry name" value="GlycerAld/Erythrose_P_DH"/>
</dbReference>
<dbReference type="PROSITE" id="PS00071">
    <property type="entry name" value="GAPDH"/>
    <property type="match status" value="1"/>
</dbReference>
<comment type="catalytic activity">
    <reaction evidence="5">
        <text>D-glyceraldehyde 3-phosphate + phosphate + NAD(+) = (2R)-3-phospho-glyceroyl phosphate + NADH + H(+)</text>
        <dbReference type="Rhea" id="RHEA:10300"/>
        <dbReference type="ChEBI" id="CHEBI:15378"/>
        <dbReference type="ChEBI" id="CHEBI:43474"/>
        <dbReference type="ChEBI" id="CHEBI:57540"/>
        <dbReference type="ChEBI" id="CHEBI:57604"/>
        <dbReference type="ChEBI" id="CHEBI:57945"/>
        <dbReference type="ChEBI" id="CHEBI:59776"/>
        <dbReference type="EC" id="1.2.1.59"/>
    </reaction>
</comment>
<dbReference type="Gene3D" id="3.30.360.10">
    <property type="entry name" value="Dihydrodipicolinate Reductase, domain 2"/>
    <property type="match status" value="1"/>
</dbReference>
<gene>
    <name evidence="13" type="ORF">A2T98_15220</name>
</gene>